<evidence type="ECO:0000313" key="3">
    <source>
        <dbReference type="Proteomes" id="UP001595453"/>
    </source>
</evidence>
<name>A0ABV7CIX0_9GAMM</name>
<dbReference type="InterPro" id="IPR000160">
    <property type="entry name" value="GGDEF_dom"/>
</dbReference>
<dbReference type="RefSeq" id="WP_377123227.1">
    <property type="nucleotide sequence ID" value="NZ_JBHRSD010000014.1"/>
</dbReference>
<dbReference type="Gene3D" id="3.30.70.270">
    <property type="match status" value="1"/>
</dbReference>
<dbReference type="GO" id="GO:0052621">
    <property type="term" value="F:diguanylate cyclase activity"/>
    <property type="evidence" value="ECO:0007669"/>
    <property type="project" value="UniProtKB-EC"/>
</dbReference>
<keyword evidence="3" id="KW-1185">Reference proteome</keyword>
<dbReference type="CDD" id="cd01949">
    <property type="entry name" value="GGDEF"/>
    <property type="match status" value="1"/>
</dbReference>
<dbReference type="PANTHER" id="PTHR43102:SF2">
    <property type="entry name" value="GAF DOMAIN-CONTAINING PROTEIN"/>
    <property type="match status" value="1"/>
</dbReference>
<comment type="caution">
    <text evidence="2">The sequence shown here is derived from an EMBL/GenBank/DDBJ whole genome shotgun (WGS) entry which is preliminary data.</text>
</comment>
<sequence length="322" mass="36158">MQIPQKPLQEDLRLATLKGLGLLDSKPEERFDRVTRIAKRLFDVPIVLVSLIDDERQWFKSCVGLDVQETSRDISFCGHAILGDEVFVVNNALEDARFADNPLVLQAPSIRFYAGCPIQAENGQKLGTLCLIDSRPRFLPEEDILLLKDLAAIIEHEIIAYHLATQDELTHLSNRRGFLSLGQYALELCQRQNFPASIVFFDLDGLKAVNDQFGHEMGDNVLRFFAAHLKNCTRRSDLLARLGGDEFVMLLINEDQQYATALVEQFALSLNAAENSAHLPCKVKFSSGIVHFDGSNHCELTELIAAADKKMYVSKKAKKRLS</sequence>
<dbReference type="SUPFAM" id="SSF55781">
    <property type="entry name" value="GAF domain-like"/>
    <property type="match status" value="1"/>
</dbReference>
<dbReference type="NCBIfam" id="TIGR00254">
    <property type="entry name" value="GGDEF"/>
    <property type="match status" value="1"/>
</dbReference>
<dbReference type="PANTHER" id="PTHR43102">
    <property type="entry name" value="SLR1143 PROTEIN"/>
    <property type="match status" value="1"/>
</dbReference>
<dbReference type="InterPro" id="IPR029787">
    <property type="entry name" value="Nucleotide_cyclase"/>
</dbReference>
<gene>
    <name evidence="2" type="ORF">ACFOEE_08620</name>
</gene>
<dbReference type="EMBL" id="JBHRSD010000014">
    <property type="protein sequence ID" value="MFC3032580.1"/>
    <property type="molecule type" value="Genomic_DNA"/>
</dbReference>
<reference evidence="3" key="1">
    <citation type="journal article" date="2019" name="Int. J. Syst. Evol. Microbiol.">
        <title>The Global Catalogue of Microorganisms (GCM) 10K type strain sequencing project: providing services to taxonomists for standard genome sequencing and annotation.</title>
        <authorList>
            <consortium name="The Broad Institute Genomics Platform"/>
            <consortium name="The Broad Institute Genome Sequencing Center for Infectious Disease"/>
            <person name="Wu L."/>
            <person name="Ma J."/>
        </authorList>
    </citation>
    <scope>NUCLEOTIDE SEQUENCE [LARGE SCALE GENOMIC DNA]</scope>
    <source>
        <strain evidence="3">KCTC 42730</strain>
    </source>
</reference>
<evidence type="ECO:0000259" key="1">
    <source>
        <dbReference type="PROSITE" id="PS50887"/>
    </source>
</evidence>
<dbReference type="EC" id="2.7.7.65" evidence="2"/>
<dbReference type="Pfam" id="PF00990">
    <property type="entry name" value="GGDEF"/>
    <property type="match status" value="1"/>
</dbReference>
<dbReference type="SUPFAM" id="SSF55073">
    <property type="entry name" value="Nucleotide cyclase"/>
    <property type="match status" value="1"/>
</dbReference>
<dbReference type="PROSITE" id="PS50887">
    <property type="entry name" value="GGDEF"/>
    <property type="match status" value="1"/>
</dbReference>
<dbReference type="SMART" id="SM00267">
    <property type="entry name" value="GGDEF"/>
    <property type="match status" value="1"/>
</dbReference>
<protein>
    <submittedName>
        <fullName evidence="2">Sensor domain-containing diguanylate cyclase</fullName>
        <ecNumber evidence="2">2.7.7.65</ecNumber>
    </submittedName>
</protein>
<accession>A0ABV7CIX0</accession>
<dbReference type="Proteomes" id="UP001595453">
    <property type="component" value="Unassembled WGS sequence"/>
</dbReference>
<keyword evidence="2" id="KW-0808">Transferase</keyword>
<dbReference type="InterPro" id="IPR043128">
    <property type="entry name" value="Rev_trsase/Diguanyl_cyclase"/>
</dbReference>
<dbReference type="InterPro" id="IPR003018">
    <property type="entry name" value="GAF"/>
</dbReference>
<evidence type="ECO:0000313" key="2">
    <source>
        <dbReference type="EMBL" id="MFC3032580.1"/>
    </source>
</evidence>
<dbReference type="SMART" id="SM00065">
    <property type="entry name" value="GAF"/>
    <property type="match status" value="1"/>
</dbReference>
<dbReference type="Pfam" id="PF01590">
    <property type="entry name" value="GAF"/>
    <property type="match status" value="1"/>
</dbReference>
<proteinExistence type="predicted"/>
<dbReference type="InterPro" id="IPR029016">
    <property type="entry name" value="GAF-like_dom_sf"/>
</dbReference>
<feature type="domain" description="GGDEF" evidence="1">
    <location>
        <begin position="194"/>
        <end position="322"/>
    </location>
</feature>
<organism evidence="2 3">
    <name type="scientific">Pseudoalteromonas fenneropenaei</name>
    <dbReference type="NCBI Taxonomy" id="1737459"/>
    <lineage>
        <taxon>Bacteria</taxon>
        <taxon>Pseudomonadati</taxon>
        <taxon>Pseudomonadota</taxon>
        <taxon>Gammaproteobacteria</taxon>
        <taxon>Alteromonadales</taxon>
        <taxon>Pseudoalteromonadaceae</taxon>
        <taxon>Pseudoalteromonas</taxon>
    </lineage>
</organism>
<dbReference type="Gene3D" id="3.30.450.40">
    <property type="match status" value="1"/>
</dbReference>
<keyword evidence="2" id="KW-0548">Nucleotidyltransferase</keyword>